<dbReference type="PANTHER" id="PTHR33112">
    <property type="entry name" value="DOMAIN PROTEIN, PUTATIVE-RELATED"/>
    <property type="match status" value="1"/>
</dbReference>
<dbReference type="Pfam" id="PF06985">
    <property type="entry name" value="HET"/>
    <property type="match status" value="1"/>
</dbReference>
<evidence type="ECO:0000313" key="3">
    <source>
        <dbReference type="Proteomes" id="UP000250266"/>
    </source>
</evidence>
<feature type="domain" description="Heterokaryon incompatibility" evidence="1">
    <location>
        <begin position="49"/>
        <end position="149"/>
    </location>
</feature>
<dbReference type="OrthoDB" id="3486565at2759"/>
<proteinExistence type="predicted"/>
<protein>
    <submittedName>
        <fullName evidence="2">HET-domain-containing protein</fullName>
    </submittedName>
</protein>
<feature type="non-terminal residue" evidence="2">
    <location>
        <position position="357"/>
    </location>
</feature>
<dbReference type="AlphaFoldDB" id="A0A8E2J8V4"/>
<accession>A0A8E2J8V4</accession>
<dbReference type="EMBL" id="KV745702">
    <property type="protein sequence ID" value="OCK73625.1"/>
    <property type="molecule type" value="Genomic_DNA"/>
</dbReference>
<evidence type="ECO:0000259" key="1">
    <source>
        <dbReference type="Pfam" id="PF06985"/>
    </source>
</evidence>
<sequence length="357" mass="41080">INHCVSSHHECAVIHSTLPTRLLDVGISIDSDIKLVETHILQNHSLIKYCTLSHCWGKIQPLRLTQNSRTQFLTKIPFDSLPRTFQDSISVCRWLRVRYLWIDSLCIIQDSNEDWLQEASLMSHVYRGSYLNIAALDAADCTNGLFFRRDPFFFKALPPLNNRPLSHRGWVFQERVLCPRVLYFGQQQILWQCSAMDDIITEVEPKYSHKMVADFKKSILDKQWSVTAWIKIVERYTTLSLTVPGDRLLAIEGIARHIQQQSGEEYHAGLWRKEMLPQLLWSTKWTGESRENCAPSWSWGATQAQIHWPLWMDRHDCIELSAIIGIQSQTLPSTTESTTAAALTHGVLAIRGPLFKV</sequence>
<name>A0A8E2J8V4_9PEZI</name>
<organism evidence="2 3">
    <name type="scientific">Lepidopterella palustris CBS 459.81</name>
    <dbReference type="NCBI Taxonomy" id="1314670"/>
    <lineage>
        <taxon>Eukaryota</taxon>
        <taxon>Fungi</taxon>
        <taxon>Dikarya</taxon>
        <taxon>Ascomycota</taxon>
        <taxon>Pezizomycotina</taxon>
        <taxon>Dothideomycetes</taxon>
        <taxon>Pleosporomycetidae</taxon>
        <taxon>Mytilinidiales</taxon>
        <taxon>Argynnaceae</taxon>
        <taxon>Lepidopterella</taxon>
    </lineage>
</organism>
<dbReference type="InterPro" id="IPR010730">
    <property type="entry name" value="HET"/>
</dbReference>
<reference evidence="2 3" key="1">
    <citation type="journal article" date="2016" name="Nat. Commun.">
        <title>Ectomycorrhizal ecology is imprinted in the genome of the dominant symbiotic fungus Cenococcum geophilum.</title>
        <authorList>
            <consortium name="DOE Joint Genome Institute"/>
            <person name="Peter M."/>
            <person name="Kohler A."/>
            <person name="Ohm R.A."/>
            <person name="Kuo A."/>
            <person name="Krutzmann J."/>
            <person name="Morin E."/>
            <person name="Arend M."/>
            <person name="Barry K.W."/>
            <person name="Binder M."/>
            <person name="Choi C."/>
            <person name="Clum A."/>
            <person name="Copeland A."/>
            <person name="Grisel N."/>
            <person name="Haridas S."/>
            <person name="Kipfer T."/>
            <person name="LaButti K."/>
            <person name="Lindquist E."/>
            <person name="Lipzen A."/>
            <person name="Maire R."/>
            <person name="Meier B."/>
            <person name="Mihaltcheva S."/>
            <person name="Molinier V."/>
            <person name="Murat C."/>
            <person name="Poggeler S."/>
            <person name="Quandt C.A."/>
            <person name="Sperisen C."/>
            <person name="Tritt A."/>
            <person name="Tisserant E."/>
            <person name="Crous P.W."/>
            <person name="Henrissat B."/>
            <person name="Nehls U."/>
            <person name="Egli S."/>
            <person name="Spatafora J.W."/>
            <person name="Grigoriev I.V."/>
            <person name="Martin F.M."/>
        </authorList>
    </citation>
    <scope>NUCLEOTIDE SEQUENCE [LARGE SCALE GENOMIC DNA]</scope>
    <source>
        <strain evidence="2 3">CBS 459.81</strain>
    </source>
</reference>
<feature type="non-terminal residue" evidence="2">
    <location>
        <position position="1"/>
    </location>
</feature>
<dbReference type="PANTHER" id="PTHR33112:SF16">
    <property type="entry name" value="HETEROKARYON INCOMPATIBILITY DOMAIN-CONTAINING PROTEIN"/>
    <property type="match status" value="1"/>
</dbReference>
<gene>
    <name evidence="2" type="ORF">K432DRAFT_260213</name>
</gene>
<dbReference type="Proteomes" id="UP000250266">
    <property type="component" value="Unassembled WGS sequence"/>
</dbReference>
<keyword evidence="3" id="KW-1185">Reference proteome</keyword>
<evidence type="ECO:0000313" key="2">
    <source>
        <dbReference type="EMBL" id="OCK73625.1"/>
    </source>
</evidence>